<evidence type="ECO:0000256" key="5">
    <source>
        <dbReference type="RuleBase" id="RU000382"/>
    </source>
</evidence>
<dbReference type="Gene3D" id="3.40.640.10">
    <property type="entry name" value="Type I PLP-dependent aspartate aminotransferase-like (Major domain)"/>
    <property type="match status" value="1"/>
</dbReference>
<evidence type="ECO:0000256" key="3">
    <source>
        <dbReference type="ARBA" id="ARBA00023239"/>
    </source>
</evidence>
<dbReference type="PANTHER" id="PTHR42735:SF4">
    <property type="entry name" value="PYRIDOXAL PHOSPHATE-DEPENDENT DECARBOXYLASE FAMILY PROTEIN"/>
    <property type="match status" value="1"/>
</dbReference>
<reference evidence="6 7" key="1">
    <citation type="submission" date="2018-05" db="EMBL/GenBank/DDBJ databases">
        <title>Rhodohalobacter halophilus gen. nov., sp. nov., a moderately halophilic member of the family Balneolaceae.</title>
        <authorList>
            <person name="Liu Z.-W."/>
        </authorList>
    </citation>
    <scope>NUCLEOTIDE SEQUENCE [LARGE SCALE GENOMIC DNA]</scope>
    <source>
        <strain evidence="6 7">8A47</strain>
    </source>
</reference>
<dbReference type="GO" id="GO:0030170">
    <property type="term" value="F:pyridoxal phosphate binding"/>
    <property type="evidence" value="ECO:0007669"/>
    <property type="project" value="InterPro"/>
</dbReference>
<accession>A0A316TT09</accession>
<evidence type="ECO:0000256" key="1">
    <source>
        <dbReference type="ARBA" id="ARBA00001933"/>
    </source>
</evidence>
<keyword evidence="7" id="KW-1185">Reference proteome</keyword>
<dbReference type="EMBL" id="QGGB01000010">
    <property type="protein sequence ID" value="PWN05382.1"/>
    <property type="molecule type" value="Genomic_DNA"/>
</dbReference>
<dbReference type="InterPro" id="IPR021115">
    <property type="entry name" value="Pyridoxal-P_BS"/>
</dbReference>
<evidence type="ECO:0000256" key="2">
    <source>
        <dbReference type="ARBA" id="ARBA00022898"/>
    </source>
</evidence>
<feature type="modified residue" description="N6-(pyridoxal phosphate)lysine" evidence="4">
    <location>
        <position position="268"/>
    </location>
</feature>
<dbReference type="SUPFAM" id="SSF53383">
    <property type="entry name" value="PLP-dependent transferases"/>
    <property type="match status" value="1"/>
</dbReference>
<dbReference type="InterPro" id="IPR015424">
    <property type="entry name" value="PyrdxlP-dep_Trfase"/>
</dbReference>
<dbReference type="InterPro" id="IPR002129">
    <property type="entry name" value="PyrdxlP-dep_de-COase"/>
</dbReference>
<dbReference type="GO" id="GO:0016831">
    <property type="term" value="F:carboxy-lyase activity"/>
    <property type="evidence" value="ECO:0007669"/>
    <property type="project" value="InterPro"/>
</dbReference>
<dbReference type="InterPro" id="IPR050477">
    <property type="entry name" value="GrpII_AminoAcid_Decarb"/>
</dbReference>
<name>A0A316TT09_9BACT</name>
<gene>
    <name evidence="6" type="ORF">DDZ15_15050</name>
</gene>
<dbReference type="GO" id="GO:0019752">
    <property type="term" value="P:carboxylic acid metabolic process"/>
    <property type="evidence" value="ECO:0007669"/>
    <property type="project" value="InterPro"/>
</dbReference>
<evidence type="ECO:0000313" key="6">
    <source>
        <dbReference type="EMBL" id="PWN05382.1"/>
    </source>
</evidence>
<protein>
    <submittedName>
        <fullName evidence="6">Aspartate aminotransferase family protein</fullName>
    </submittedName>
</protein>
<dbReference type="PANTHER" id="PTHR42735">
    <property type="match status" value="1"/>
</dbReference>
<comment type="caution">
    <text evidence="6">The sequence shown here is derived from an EMBL/GenBank/DDBJ whole genome shotgun (WGS) entry which is preliminary data.</text>
</comment>
<comment type="cofactor">
    <cofactor evidence="1 4 5">
        <name>pyridoxal 5'-phosphate</name>
        <dbReference type="ChEBI" id="CHEBI:597326"/>
    </cofactor>
</comment>
<comment type="similarity">
    <text evidence="5">Belongs to the group II decarboxylase family.</text>
</comment>
<dbReference type="Proteomes" id="UP000245533">
    <property type="component" value="Unassembled WGS sequence"/>
</dbReference>
<dbReference type="InterPro" id="IPR015421">
    <property type="entry name" value="PyrdxlP-dep_Trfase_major"/>
</dbReference>
<keyword evidence="6" id="KW-0032">Aminotransferase</keyword>
<keyword evidence="2 4" id="KW-0663">Pyridoxal phosphate</keyword>
<dbReference type="Pfam" id="PF00282">
    <property type="entry name" value="Pyridoxal_deC"/>
    <property type="match status" value="1"/>
</dbReference>
<evidence type="ECO:0000256" key="4">
    <source>
        <dbReference type="PIRSR" id="PIRSR602129-50"/>
    </source>
</evidence>
<keyword evidence="6" id="KW-0808">Transferase</keyword>
<dbReference type="GO" id="GO:0008483">
    <property type="term" value="F:transaminase activity"/>
    <property type="evidence" value="ECO:0007669"/>
    <property type="project" value="UniProtKB-KW"/>
</dbReference>
<keyword evidence="3 5" id="KW-0456">Lyase</keyword>
<evidence type="ECO:0000313" key="7">
    <source>
        <dbReference type="Proteomes" id="UP000245533"/>
    </source>
</evidence>
<dbReference type="AlphaFoldDB" id="A0A316TT09"/>
<dbReference type="PROSITE" id="PS00392">
    <property type="entry name" value="DDC_GAD_HDC_YDC"/>
    <property type="match status" value="1"/>
</dbReference>
<sequence length="456" mass="50520">MHSNLEDNPLNHFEPYLPLLSEALQKLDAWRNRFGEHAGIAQADPDEIRNILSDLETRLEGNYPFHHPQYAGQMLKPPHPVAWLAYALTATINPNNHALDGGPPTSQMEKEAVAHLAGMVGYEENWLGHLTSAGTIANLEALFVSREIHPGKKVAATANAHYTHSRMSHVLNMPFLEIPVSARGVPDLDFIDMHGREIGTLVVTMGTTGLGYVEPLGEMLALSKKHGFRIHADAAYGGFFRLIAPDLPKHADWNLLSEADSIVIDPHKHGLQPYGCGSVLYKDASVGRFFKHDSPYTYFTSDQLHLGEISLECSRAGASAAAFWATLELLPLTPDGLGSVLRKARNASVSFTERVKESKEFDLYTEPDLDIAGYFKIPGQKTASAVSESSQRIFREGMENPESGYHLSLFRVPAAHFCTIFHDYDADAHDVVLLRSVFMKEEHEAYIDILADRLGM</sequence>
<proteinExistence type="inferred from homology"/>
<organism evidence="6 7">
    <name type="scientific">Rhodohalobacter mucosus</name>
    <dbReference type="NCBI Taxonomy" id="2079485"/>
    <lineage>
        <taxon>Bacteria</taxon>
        <taxon>Pseudomonadati</taxon>
        <taxon>Balneolota</taxon>
        <taxon>Balneolia</taxon>
        <taxon>Balneolales</taxon>
        <taxon>Balneolaceae</taxon>
        <taxon>Rhodohalobacter</taxon>
    </lineage>
</organism>